<dbReference type="InterPro" id="IPR029063">
    <property type="entry name" value="SAM-dependent_MTases_sf"/>
</dbReference>
<evidence type="ECO:0000256" key="6">
    <source>
        <dbReference type="HAMAP-Rule" id="MF_01859"/>
    </source>
</evidence>
<dbReference type="EC" id="2.1.1.174" evidence="6"/>
<dbReference type="OrthoDB" id="29650at2"/>
<sequence>MKTTLQIESLALALRRYPIQKNETLQAWDAADEYLIEHVKGLALPPQSRVLILNDGFGALTCWALAQQFKVTAVNDSLLSQQSIEKNLEENDLHGATLLTSLDVLSFDVDIVVAKLPKNNRLLVWQLQQIAQLSDKSPSVVFGAKAKDVHSSTLKLFEKHLGETHTSLAKKKARLIFCEKHIQLDALPNEMTSFDVPEYQLTLSNHANVFSSESLDIAAYLMLKHLPHSDEIKHIIDLGCGNGVLAVQSAKLNPQAKVTAVDESHMAIASARHNLVAHGIDPSRFECRANNCLDEFAENSADLVLCNPPFHQQHAVTDHIAWQMFCDAKRVLEPKGRIVVIGNRHLGYHAKLKRLFGNAQIIASNSKFVIVEASK</sequence>
<keyword evidence="1 6" id="KW-0963">Cytoplasm</keyword>
<name>A0A1I5QP55_9GAMM</name>
<dbReference type="GO" id="GO:0005737">
    <property type="term" value="C:cytoplasm"/>
    <property type="evidence" value="ECO:0007669"/>
    <property type="project" value="UniProtKB-SubCell"/>
</dbReference>
<dbReference type="GeneID" id="35871179"/>
<dbReference type="GO" id="GO:0052916">
    <property type="term" value="F:23S rRNA (guanine(1835)-N(2))-methyltransferase activity"/>
    <property type="evidence" value="ECO:0007669"/>
    <property type="project" value="UniProtKB-EC"/>
</dbReference>
<evidence type="ECO:0000256" key="2">
    <source>
        <dbReference type="ARBA" id="ARBA00022552"/>
    </source>
</evidence>
<reference evidence="9 10" key="1">
    <citation type="submission" date="2016-10" db="EMBL/GenBank/DDBJ databases">
        <authorList>
            <person name="de Groot N.N."/>
        </authorList>
    </citation>
    <scope>NUCLEOTIDE SEQUENCE [LARGE SCALE GENOMIC DNA]</scope>
    <source>
        <strain evidence="9 10">DSM 15893</strain>
    </source>
</reference>
<dbReference type="InterPro" id="IPR002052">
    <property type="entry name" value="DNA_methylase_N6_adenine_CS"/>
</dbReference>
<dbReference type="GO" id="GO:0003676">
    <property type="term" value="F:nucleic acid binding"/>
    <property type="evidence" value="ECO:0007669"/>
    <property type="project" value="InterPro"/>
</dbReference>
<evidence type="ECO:0000256" key="4">
    <source>
        <dbReference type="ARBA" id="ARBA00022679"/>
    </source>
</evidence>
<dbReference type="STRING" id="1121869.SAMN03084138_02305"/>
<dbReference type="Pfam" id="PF05175">
    <property type="entry name" value="MTS"/>
    <property type="match status" value="1"/>
</dbReference>
<dbReference type="InterPro" id="IPR058679">
    <property type="entry name" value="RlmG_N"/>
</dbReference>
<evidence type="ECO:0000313" key="9">
    <source>
        <dbReference type="EMBL" id="SFP47867.1"/>
    </source>
</evidence>
<evidence type="ECO:0000256" key="3">
    <source>
        <dbReference type="ARBA" id="ARBA00022603"/>
    </source>
</evidence>
<dbReference type="HAMAP" id="MF_01859">
    <property type="entry name" value="23SrRNA_methyltr_G"/>
    <property type="match status" value="1"/>
</dbReference>
<dbReference type="AlphaFoldDB" id="A0A1I5QP55"/>
<feature type="domain" description="RlmG N-terminal" evidence="8">
    <location>
        <begin position="3"/>
        <end position="180"/>
    </location>
</feature>
<comment type="subcellular location">
    <subcellularLocation>
        <location evidence="6">Cytoplasm</location>
    </subcellularLocation>
</comment>
<keyword evidence="5 6" id="KW-0949">S-adenosyl-L-methionine</keyword>
<dbReference type="InterPro" id="IPR017237">
    <property type="entry name" value="RLMG"/>
</dbReference>
<comment type="catalytic activity">
    <reaction evidence="6">
        <text>guanosine(1835) in 23S rRNA + S-adenosyl-L-methionine = N(2)-methylguanosine(1835) in 23S rRNA + S-adenosyl-L-homocysteine + H(+)</text>
        <dbReference type="Rhea" id="RHEA:42744"/>
        <dbReference type="Rhea" id="RHEA-COMP:10217"/>
        <dbReference type="Rhea" id="RHEA-COMP:10218"/>
        <dbReference type="ChEBI" id="CHEBI:15378"/>
        <dbReference type="ChEBI" id="CHEBI:57856"/>
        <dbReference type="ChEBI" id="CHEBI:59789"/>
        <dbReference type="ChEBI" id="CHEBI:74269"/>
        <dbReference type="ChEBI" id="CHEBI:74481"/>
        <dbReference type="EC" id="2.1.1.174"/>
    </reaction>
</comment>
<gene>
    <name evidence="6" type="primary">rlmG</name>
    <name evidence="9" type="ORF">SAMN03084138_02305</name>
</gene>
<dbReference type="InterPro" id="IPR007848">
    <property type="entry name" value="Small_mtfrase_dom"/>
</dbReference>
<feature type="domain" description="Methyltransferase small" evidence="7">
    <location>
        <begin position="201"/>
        <end position="371"/>
    </location>
</feature>
<dbReference type="PANTHER" id="PTHR47816">
    <property type="entry name" value="RIBOSOMAL RNA SMALL SUBUNIT METHYLTRANSFERASE C"/>
    <property type="match status" value="1"/>
</dbReference>
<dbReference type="PROSITE" id="PS00092">
    <property type="entry name" value="N6_MTASE"/>
    <property type="match status" value="1"/>
</dbReference>
<keyword evidence="3 6" id="KW-0489">Methyltransferase</keyword>
<keyword evidence="2 6" id="KW-0698">rRNA processing</keyword>
<dbReference type="InterPro" id="IPR046977">
    <property type="entry name" value="RsmC/RlmG"/>
</dbReference>
<dbReference type="RefSeq" id="WP_017012635.1">
    <property type="nucleotide sequence ID" value="NZ_FOWR01000015.1"/>
</dbReference>
<organism evidence="9 10">
    <name type="scientific">Enterovibrio norvegicus DSM 15893</name>
    <dbReference type="NCBI Taxonomy" id="1121869"/>
    <lineage>
        <taxon>Bacteria</taxon>
        <taxon>Pseudomonadati</taxon>
        <taxon>Pseudomonadota</taxon>
        <taxon>Gammaproteobacteria</taxon>
        <taxon>Vibrionales</taxon>
        <taxon>Vibrionaceae</taxon>
        <taxon>Enterovibrio</taxon>
    </lineage>
</organism>
<accession>A0A1I5QP55</accession>
<evidence type="ECO:0000256" key="1">
    <source>
        <dbReference type="ARBA" id="ARBA00022490"/>
    </source>
</evidence>
<dbReference type="Proteomes" id="UP000182692">
    <property type="component" value="Unassembled WGS sequence"/>
</dbReference>
<evidence type="ECO:0000313" key="10">
    <source>
        <dbReference type="Proteomes" id="UP000182692"/>
    </source>
</evidence>
<dbReference type="Gene3D" id="3.40.50.150">
    <property type="entry name" value="Vaccinia Virus protein VP39"/>
    <property type="match status" value="2"/>
</dbReference>
<dbReference type="SUPFAM" id="SSF53335">
    <property type="entry name" value="S-adenosyl-L-methionine-dependent methyltransferases"/>
    <property type="match status" value="1"/>
</dbReference>
<protein>
    <recommendedName>
        <fullName evidence="6">Ribosomal RNA large subunit methyltransferase G</fullName>
        <ecNumber evidence="6">2.1.1.174</ecNumber>
    </recommendedName>
    <alternativeName>
        <fullName evidence="6">23S rRNA m2G1835 methyltransferase</fullName>
    </alternativeName>
    <alternativeName>
        <fullName evidence="6">rRNA (guanine-N(2)-)-methyltransferase RlmG</fullName>
    </alternativeName>
</protein>
<evidence type="ECO:0000259" key="7">
    <source>
        <dbReference type="Pfam" id="PF05175"/>
    </source>
</evidence>
<comment type="function">
    <text evidence="6">Specifically methylates the guanine in position 1835 (m2G1835) of 23S rRNA.</text>
</comment>
<dbReference type="PANTHER" id="PTHR47816:SF5">
    <property type="entry name" value="RIBOSOMAL RNA LARGE SUBUNIT METHYLTRANSFERASE G"/>
    <property type="match status" value="1"/>
</dbReference>
<proteinExistence type="inferred from homology"/>
<keyword evidence="4 6" id="KW-0808">Transferase</keyword>
<dbReference type="CDD" id="cd02440">
    <property type="entry name" value="AdoMet_MTases"/>
    <property type="match status" value="1"/>
</dbReference>
<evidence type="ECO:0000259" key="8">
    <source>
        <dbReference type="Pfam" id="PF26049"/>
    </source>
</evidence>
<evidence type="ECO:0000256" key="5">
    <source>
        <dbReference type="ARBA" id="ARBA00022691"/>
    </source>
</evidence>
<dbReference type="PIRSF" id="PIRSF037565">
    <property type="entry name" value="RRNA_m2G_Mtase_RsmD_prd"/>
    <property type="match status" value="1"/>
</dbReference>
<comment type="similarity">
    <text evidence="6">Belongs to the methyltransferase superfamily. RlmG family.</text>
</comment>
<dbReference type="Pfam" id="PF26049">
    <property type="entry name" value="RLMG_N"/>
    <property type="match status" value="1"/>
</dbReference>
<dbReference type="EMBL" id="FOWR01000015">
    <property type="protein sequence ID" value="SFP47867.1"/>
    <property type="molecule type" value="Genomic_DNA"/>
</dbReference>